<organism evidence="3 4">
    <name type="scientific">Nocardioides endophyticus</name>
    <dbReference type="NCBI Taxonomy" id="1353775"/>
    <lineage>
        <taxon>Bacteria</taxon>
        <taxon>Bacillati</taxon>
        <taxon>Actinomycetota</taxon>
        <taxon>Actinomycetes</taxon>
        <taxon>Propionibacteriales</taxon>
        <taxon>Nocardioidaceae</taxon>
        <taxon>Nocardioides</taxon>
    </lineage>
</organism>
<feature type="region of interest" description="Disordered" evidence="1">
    <location>
        <begin position="351"/>
        <end position="374"/>
    </location>
</feature>
<dbReference type="InterPro" id="IPR050177">
    <property type="entry name" value="Lipid_A_modif_metabolic_enz"/>
</dbReference>
<dbReference type="Pfam" id="PF01370">
    <property type="entry name" value="Epimerase"/>
    <property type="match status" value="2"/>
</dbReference>
<dbReference type="PANTHER" id="PTHR43245">
    <property type="entry name" value="BIFUNCTIONAL POLYMYXIN RESISTANCE PROTEIN ARNA"/>
    <property type="match status" value="1"/>
</dbReference>
<accession>A0ABP8Z1D2</accession>
<gene>
    <name evidence="3" type="ORF">GCM10023350_30500</name>
</gene>
<comment type="caution">
    <text evidence="3">The sequence shown here is derived from an EMBL/GenBank/DDBJ whole genome shotgun (WGS) entry which is preliminary data.</text>
</comment>
<dbReference type="RefSeq" id="WP_345527674.1">
    <property type="nucleotide sequence ID" value="NZ_BAABKN010000019.1"/>
</dbReference>
<sequence length="374" mass="40985">MSTTALVVGGTGPTGPHIVRGLQERGYEVAILHRGTHETDELGDLEHLHADPHFQESVEQVLGVRSFDVVVSTYGRLRRVAAAVGGRCDEFVGVSGVPVYAGYHEPEARWPRGMPIATAEGDASQERPFGEEESAAARFARAIHDTERSVLALHDQGAFRASLFRYPSIYGPRQLYPRDWSIIRRVLDGRTRVILPDGGLTILTRCAAVNAANFLLTAVDRPDAAGGQVFNVGDLQQYSLRQWTQMVARYAGGELDVVSLPFDLAGPGRELFPVPHADHGLVSIHRACTRLGYVEAVPAAEALRASVEWYLEHPPEPRVVEGMVDTFDYAAEDRLMDRFAQVTAELRAEQGEARTADHPYAHPTAPGATDHRGR</sequence>
<dbReference type="Gene3D" id="3.40.50.720">
    <property type="entry name" value="NAD(P)-binding Rossmann-like Domain"/>
    <property type="match status" value="1"/>
</dbReference>
<dbReference type="InterPro" id="IPR036291">
    <property type="entry name" value="NAD(P)-bd_dom_sf"/>
</dbReference>
<evidence type="ECO:0000256" key="1">
    <source>
        <dbReference type="SAM" id="MobiDB-lite"/>
    </source>
</evidence>
<protein>
    <submittedName>
        <fullName evidence="3">NAD(P)H-binding protein</fullName>
    </submittedName>
</protein>
<feature type="domain" description="NAD-dependent epimerase/dehydratase" evidence="2">
    <location>
        <begin position="138"/>
        <end position="233"/>
    </location>
</feature>
<dbReference type="SUPFAM" id="SSF51735">
    <property type="entry name" value="NAD(P)-binding Rossmann-fold domains"/>
    <property type="match status" value="1"/>
</dbReference>
<evidence type="ECO:0000259" key="2">
    <source>
        <dbReference type="Pfam" id="PF01370"/>
    </source>
</evidence>
<feature type="domain" description="NAD-dependent epimerase/dehydratase" evidence="2">
    <location>
        <begin position="5"/>
        <end position="73"/>
    </location>
</feature>
<dbReference type="Proteomes" id="UP001499882">
    <property type="component" value="Unassembled WGS sequence"/>
</dbReference>
<dbReference type="PANTHER" id="PTHR43245:SF55">
    <property type="entry name" value="NAD(P)-BINDING DOMAIN-CONTAINING PROTEIN"/>
    <property type="match status" value="1"/>
</dbReference>
<evidence type="ECO:0000313" key="3">
    <source>
        <dbReference type="EMBL" id="GAA4743667.1"/>
    </source>
</evidence>
<evidence type="ECO:0000313" key="4">
    <source>
        <dbReference type="Proteomes" id="UP001499882"/>
    </source>
</evidence>
<keyword evidence="4" id="KW-1185">Reference proteome</keyword>
<dbReference type="EMBL" id="BAABKN010000019">
    <property type="protein sequence ID" value="GAA4743667.1"/>
    <property type="molecule type" value="Genomic_DNA"/>
</dbReference>
<name>A0ABP8Z1D2_9ACTN</name>
<dbReference type="InterPro" id="IPR001509">
    <property type="entry name" value="Epimerase_deHydtase"/>
</dbReference>
<proteinExistence type="predicted"/>
<reference evidence="4" key="1">
    <citation type="journal article" date="2019" name="Int. J. Syst. Evol. Microbiol.">
        <title>The Global Catalogue of Microorganisms (GCM) 10K type strain sequencing project: providing services to taxonomists for standard genome sequencing and annotation.</title>
        <authorList>
            <consortium name="The Broad Institute Genomics Platform"/>
            <consortium name="The Broad Institute Genome Sequencing Center for Infectious Disease"/>
            <person name="Wu L."/>
            <person name="Ma J."/>
        </authorList>
    </citation>
    <scope>NUCLEOTIDE SEQUENCE [LARGE SCALE GENOMIC DNA]</scope>
    <source>
        <strain evidence="4">JCM 18532</strain>
    </source>
</reference>
<feature type="compositionally biased region" description="Basic and acidic residues" evidence="1">
    <location>
        <begin position="351"/>
        <end position="360"/>
    </location>
</feature>